<dbReference type="InterPro" id="IPR050490">
    <property type="entry name" value="Bact_solute-bd_prot1"/>
</dbReference>
<dbReference type="InterPro" id="IPR006059">
    <property type="entry name" value="SBP"/>
</dbReference>
<dbReference type="SUPFAM" id="SSF53850">
    <property type="entry name" value="Periplasmic binding protein-like II"/>
    <property type="match status" value="1"/>
</dbReference>
<gene>
    <name evidence="6" type="ORF">HBA54_11695</name>
</gene>
<keyword evidence="4 5" id="KW-0732">Signal</keyword>
<evidence type="ECO:0000256" key="4">
    <source>
        <dbReference type="ARBA" id="ARBA00022729"/>
    </source>
</evidence>
<comment type="similarity">
    <text evidence="2">Belongs to the bacterial solute-binding protein 1 family.</text>
</comment>
<feature type="chain" id="PRO_5036694609" evidence="5">
    <location>
        <begin position="20"/>
        <end position="443"/>
    </location>
</feature>
<evidence type="ECO:0000256" key="3">
    <source>
        <dbReference type="ARBA" id="ARBA00022448"/>
    </source>
</evidence>
<evidence type="ECO:0000313" key="6">
    <source>
        <dbReference type="EMBL" id="NIA69254.1"/>
    </source>
</evidence>
<comment type="subcellular location">
    <subcellularLocation>
        <location evidence="1">Periplasm</location>
    </subcellularLocation>
</comment>
<dbReference type="Proteomes" id="UP000761264">
    <property type="component" value="Unassembled WGS sequence"/>
</dbReference>
<sequence>MKKVLALATAVSAAAFAFAGPADEAQAQSKELTLCWAAWDPANALVELSKDFTAQSGIGMKFEFVPWPNFADRMLNELNSGGKLCDLLIGDSQWIGGSAENGHYVKLNEFFDKEAISMDNFLPATVYAYSTWPKGSPNYWALPAMGDALGWVYRKDWFSRPELQADFKAKHGRDLAPPTTWSELKEVSEFFQGREIDGKKIYGAAIFTERGSEGITMGATAALYSWGFEYQNPDKPYDMEGFVNSAAAVEALDFYKGLYKCCTPPGYTDSYMQEGLDAFKSGQVAMMMNWFAFFPGLHKDPVVGGDRIGFFVNPGQKVEASTLGGQGISVVAYSDKQEEALQYIKWFAGADVQKKWWSLGGYAVHNAVVQDPGFEASAPFAADFLKAMSGVQDFWQEPAYAELMLAMQKRFHDFVVADQGTAQEAMDKLKEDWVEVFEDEGKL</sequence>
<dbReference type="PANTHER" id="PTHR43649">
    <property type="entry name" value="ARABINOSE-BINDING PROTEIN-RELATED"/>
    <property type="match status" value="1"/>
</dbReference>
<feature type="signal peptide" evidence="5">
    <location>
        <begin position="1"/>
        <end position="19"/>
    </location>
</feature>
<protein>
    <submittedName>
        <fullName evidence="6">Extracellular solute-binding protein</fullName>
    </submittedName>
</protein>
<dbReference type="Gene3D" id="3.40.190.10">
    <property type="entry name" value="Periplasmic binding protein-like II"/>
    <property type="match status" value="2"/>
</dbReference>
<evidence type="ECO:0000256" key="5">
    <source>
        <dbReference type="SAM" id="SignalP"/>
    </source>
</evidence>
<evidence type="ECO:0000256" key="1">
    <source>
        <dbReference type="ARBA" id="ARBA00004418"/>
    </source>
</evidence>
<dbReference type="EMBL" id="JAAQPH010000008">
    <property type="protein sequence ID" value="NIA69254.1"/>
    <property type="molecule type" value="Genomic_DNA"/>
</dbReference>
<comment type="caution">
    <text evidence="6">The sequence shown here is derived from an EMBL/GenBank/DDBJ whole genome shotgun (WGS) entry which is preliminary data.</text>
</comment>
<dbReference type="AlphaFoldDB" id="A0A967K9D0"/>
<proteinExistence type="inferred from homology"/>
<dbReference type="GO" id="GO:0042597">
    <property type="term" value="C:periplasmic space"/>
    <property type="evidence" value="ECO:0007669"/>
    <property type="project" value="UniProtKB-SubCell"/>
</dbReference>
<accession>A0A967K9D0</accession>
<dbReference type="Pfam" id="PF13416">
    <property type="entry name" value="SBP_bac_8"/>
    <property type="match status" value="1"/>
</dbReference>
<keyword evidence="3" id="KW-0813">Transport</keyword>
<keyword evidence="7" id="KW-1185">Reference proteome</keyword>
<evidence type="ECO:0000313" key="7">
    <source>
        <dbReference type="Proteomes" id="UP000761264"/>
    </source>
</evidence>
<reference evidence="6" key="1">
    <citation type="submission" date="2020-03" db="EMBL/GenBank/DDBJ databases">
        <title>Genome of Pelagibius litoralis DSM 21314T.</title>
        <authorList>
            <person name="Wang G."/>
        </authorList>
    </citation>
    <scope>NUCLEOTIDE SEQUENCE</scope>
    <source>
        <strain evidence="6">DSM 21314</strain>
    </source>
</reference>
<evidence type="ECO:0000256" key="2">
    <source>
        <dbReference type="ARBA" id="ARBA00008520"/>
    </source>
</evidence>
<dbReference type="RefSeq" id="WP_167224687.1">
    <property type="nucleotide sequence ID" value="NZ_JAAQPH010000008.1"/>
</dbReference>
<dbReference type="PANTHER" id="PTHR43649:SF34">
    <property type="entry name" value="ABC TRANSPORTER PERIPLASMIC-BINDING PROTEIN YCJN-RELATED"/>
    <property type="match status" value="1"/>
</dbReference>
<name>A0A967K9D0_9PROT</name>
<organism evidence="6 7">
    <name type="scientific">Pelagibius litoralis</name>
    <dbReference type="NCBI Taxonomy" id="374515"/>
    <lineage>
        <taxon>Bacteria</taxon>
        <taxon>Pseudomonadati</taxon>
        <taxon>Pseudomonadota</taxon>
        <taxon>Alphaproteobacteria</taxon>
        <taxon>Rhodospirillales</taxon>
        <taxon>Rhodovibrionaceae</taxon>
        <taxon>Pelagibius</taxon>
    </lineage>
</organism>